<feature type="region of interest" description="Disordered" evidence="2">
    <location>
        <begin position="387"/>
        <end position="454"/>
    </location>
</feature>
<dbReference type="PaxDb" id="5141-EFNCRP00000006196"/>
<proteinExistence type="inferred from homology"/>
<protein>
    <submittedName>
        <fullName evidence="3">Cell division cycle protein 123</fullName>
    </submittedName>
</protein>
<dbReference type="SMR" id="Q7RYH8"/>
<dbReference type="OMA" id="TFPDPNF"/>
<sequence length="488" mass="54369">MPALDGILEAANAPQQDGQITFPPVTRDHILHCSYDYWFPKYRTSCIRSRVIPLSREFISYIREDGIILADDEPGNENDSDDDDDWEPTVPSSEIPAPPRNPGDADNDSDSDDEDSTPAKLPPNKRFPDLHNAINAAIKALGGAAAPKLNWSSPKDATWISRHPNTVKCTSANDVYILLKSSSFISHDLDHAFDDCVPSTTTSTPQSPSSTAAAAAAQVQQQQQQPQGFTPVLVLRSFFSPLPSLEFRCFVKDRNLIAITQRDLNYYAFLRSLQPAIIARCRELFNTKLKYTFPDSSFVFDVYIPEAAYRSDSESDDDETSEARSRLARARLIDINPWAPRTDTILFGWEELLEADVKMPVLGTAESTPEKKEETVRLRFSATGAAAAAAGGDDNLTEPEEEDDNNEQNHFDDDETTTDDEHEEEYEVELRLVEQDDPAAYNFSSPQYSAHKMPKDVVDASMAGEGGMREFAREWQRLQDQRGGGSSS</sequence>
<dbReference type="Proteomes" id="UP000001805">
    <property type="component" value="Chromosome 3, Linkage Group III"/>
</dbReference>
<accession>Q7RYH8</accession>
<dbReference type="InterPro" id="IPR009772">
    <property type="entry name" value="CDC123"/>
</dbReference>
<feature type="region of interest" description="Disordered" evidence="2">
    <location>
        <begin position="70"/>
        <end position="128"/>
    </location>
</feature>
<dbReference type="InParanoid" id="Q7RYH8"/>
<dbReference type="KEGG" id="ncr:NCU06497"/>
<dbReference type="GO" id="GO:0051301">
    <property type="term" value="P:cell division"/>
    <property type="evidence" value="ECO:0007669"/>
    <property type="project" value="UniProtKB-KW"/>
</dbReference>
<keyword evidence="3" id="KW-0132">Cell division</keyword>
<keyword evidence="4" id="KW-1185">Reference proteome</keyword>
<feature type="compositionally biased region" description="Acidic residues" evidence="2">
    <location>
        <begin position="105"/>
        <end position="116"/>
    </location>
</feature>
<evidence type="ECO:0000313" key="4">
    <source>
        <dbReference type="Proteomes" id="UP000001805"/>
    </source>
</evidence>
<dbReference type="FunCoup" id="Q7RYH8">
    <property type="interactions" value="713"/>
</dbReference>
<dbReference type="PANTHER" id="PTHR15323">
    <property type="entry name" value="D123 PROTEIN"/>
    <property type="match status" value="1"/>
</dbReference>
<reference evidence="3 4" key="1">
    <citation type="journal article" date="2003" name="Nature">
        <title>The genome sequence of the filamentous fungus Neurospora crassa.</title>
        <authorList>
            <person name="Galagan J.E."/>
            <person name="Calvo S.E."/>
            <person name="Borkovich K.A."/>
            <person name="Selker E.U."/>
            <person name="Read N.D."/>
            <person name="Jaffe D."/>
            <person name="FitzHugh W."/>
            <person name="Ma L.J."/>
            <person name="Smirnov S."/>
            <person name="Purcell S."/>
            <person name="Rehman B."/>
            <person name="Elkins T."/>
            <person name="Engels R."/>
            <person name="Wang S."/>
            <person name="Nielsen C.B."/>
            <person name="Butler J."/>
            <person name="Endrizzi M."/>
            <person name="Qui D."/>
            <person name="Ianakiev P."/>
            <person name="Bell-Pedersen D."/>
            <person name="Nelson M.A."/>
            <person name="Werner-Washburne M."/>
            <person name="Selitrennikoff C.P."/>
            <person name="Kinsey J.A."/>
            <person name="Braun E.L."/>
            <person name="Zelter A."/>
            <person name="Schulte U."/>
            <person name="Kothe G.O."/>
            <person name="Jedd G."/>
            <person name="Mewes W."/>
            <person name="Staben C."/>
            <person name="Marcotte E."/>
            <person name="Greenberg D."/>
            <person name="Roy A."/>
            <person name="Foley K."/>
            <person name="Naylor J."/>
            <person name="Stange-Thomann N."/>
            <person name="Barrett R."/>
            <person name="Gnerre S."/>
            <person name="Kamal M."/>
            <person name="Kamvysselis M."/>
            <person name="Mauceli E."/>
            <person name="Bielke C."/>
            <person name="Rudd S."/>
            <person name="Frishman D."/>
            <person name="Krystofova S."/>
            <person name="Rasmussen C."/>
            <person name="Metzenberg R.L."/>
            <person name="Perkins D.D."/>
            <person name="Kroken S."/>
            <person name="Cogoni C."/>
            <person name="Macino G."/>
            <person name="Catcheside D."/>
            <person name="Li W."/>
            <person name="Pratt R.J."/>
            <person name="Osmani S.A."/>
            <person name="DeSouza C.P."/>
            <person name="Glass L."/>
            <person name="Orbach M.J."/>
            <person name="Berglund J.A."/>
            <person name="Voelker R."/>
            <person name="Yarden O."/>
            <person name="Plamann M."/>
            <person name="Seiler S."/>
            <person name="Dunlap J."/>
            <person name="Radford A."/>
            <person name="Aramayo R."/>
            <person name="Natvig D.O."/>
            <person name="Alex L.A."/>
            <person name="Mannhaupt G."/>
            <person name="Ebbole D.J."/>
            <person name="Freitag M."/>
            <person name="Paulsen I."/>
            <person name="Sachs M.S."/>
            <person name="Lander E.S."/>
            <person name="Nusbaum C."/>
            <person name="Birren B."/>
        </authorList>
    </citation>
    <scope>NUCLEOTIDE SEQUENCE [LARGE SCALE GENOMIC DNA]</scope>
    <source>
        <strain evidence="4">ATCC 24698 / 74-OR23-1A / CBS 708.71 / DSM 1257 / FGSC 987</strain>
    </source>
</reference>
<dbReference type="STRING" id="367110.Q7RYH8"/>
<evidence type="ECO:0000313" key="3">
    <source>
        <dbReference type="EMBL" id="EAA27901.1"/>
    </source>
</evidence>
<dbReference type="PANTHER" id="PTHR15323:SF6">
    <property type="entry name" value="CELL DIVISION CYCLE PROTEIN 123 HOMOLOG"/>
    <property type="match status" value="1"/>
</dbReference>
<dbReference type="EMBL" id="CM002238">
    <property type="protein sequence ID" value="EAA27901.1"/>
    <property type="molecule type" value="Genomic_DNA"/>
</dbReference>
<dbReference type="AlphaFoldDB" id="Q7RYH8"/>
<dbReference type="HOGENOM" id="CLU_034402_2_0_1"/>
<feature type="compositionally biased region" description="Acidic residues" evidence="2">
    <location>
        <begin position="395"/>
        <end position="427"/>
    </location>
</feature>
<dbReference type="RefSeq" id="XP_957137.1">
    <property type="nucleotide sequence ID" value="XM_952044.2"/>
</dbReference>
<dbReference type="Pfam" id="PF07065">
    <property type="entry name" value="D123"/>
    <property type="match status" value="1"/>
</dbReference>
<organism evidence="3 4">
    <name type="scientific">Neurospora crassa (strain ATCC 24698 / 74-OR23-1A / CBS 708.71 / DSM 1257 / FGSC 987)</name>
    <dbReference type="NCBI Taxonomy" id="367110"/>
    <lineage>
        <taxon>Eukaryota</taxon>
        <taxon>Fungi</taxon>
        <taxon>Dikarya</taxon>
        <taxon>Ascomycota</taxon>
        <taxon>Pezizomycotina</taxon>
        <taxon>Sordariomycetes</taxon>
        <taxon>Sordariomycetidae</taxon>
        <taxon>Sordariales</taxon>
        <taxon>Sordariaceae</taxon>
        <taxon>Neurospora</taxon>
    </lineage>
</organism>
<dbReference type="GeneID" id="3873275"/>
<dbReference type="OrthoDB" id="360540at2759"/>
<feature type="compositionally biased region" description="Acidic residues" evidence="2">
    <location>
        <begin position="70"/>
        <end position="87"/>
    </location>
</feature>
<keyword evidence="3" id="KW-0131">Cell cycle</keyword>
<dbReference type="GO" id="GO:0005737">
    <property type="term" value="C:cytoplasm"/>
    <property type="evidence" value="ECO:0000318"/>
    <property type="project" value="GO_Central"/>
</dbReference>
<name>Q7RYH8_NEUCR</name>
<evidence type="ECO:0000256" key="2">
    <source>
        <dbReference type="SAM" id="MobiDB-lite"/>
    </source>
</evidence>
<evidence type="ECO:0000256" key="1">
    <source>
        <dbReference type="ARBA" id="ARBA00011047"/>
    </source>
</evidence>
<dbReference type="VEuPathDB" id="FungiDB:NCU06497"/>
<comment type="similarity">
    <text evidence="1">Belongs to the CDC123 family.</text>
</comment>
<gene>
    <name evidence="3" type="ORF">NCU06497</name>
</gene>